<accession>A0A5S9ILE2</accession>
<protein>
    <submittedName>
        <fullName evidence="2">Uncharacterized protein</fullName>
    </submittedName>
</protein>
<dbReference type="Proteomes" id="UP000326354">
    <property type="component" value="Chromosome"/>
</dbReference>
<keyword evidence="1" id="KW-0472">Membrane</keyword>
<evidence type="ECO:0000256" key="1">
    <source>
        <dbReference type="SAM" id="Phobius"/>
    </source>
</evidence>
<feature type="transmembrane region" description="Helical" evidence="1">
    <location>
        <begin position="70"/>
        <end position="89"/>
    </location>
</feature>
<dbReference type="KEGG" id="uam:UABAM_01541"/>
<keyword evidence="1" id="KW-0812">Transmembrane</keyword>
<evidence type="ECO:0000313" key="3">
    <source>
        <dbReference type="Proteomes" id="UP000326354"/>
    </source>
</evidence>
<dbReference type="RefSeq" id="WP_151967401.1">
    <property type="nucleotide sequence ID" value="NZ_AP019860.1"/>
</dbReference>
<proteinExistence type="predicted"/>
<reference evidence="2 3" key="1">
    <citation type="submission" date="2019-08" db="EMBL/GenBank/DDBJ databases">
        <title>Complete genome sequence of Candidatus Uab amorphum.</title>
        <authorList>
            <person name="Shiratori T."/>
            <person name="Suzuki S."/>
            <person name="Kakizawa Y."/>
            <person name="Ishida K."/>
        </authorList>
    </citation>
    <scope>NUCLEOTIDE SEQUENCE [LARGE SCALE GENOMIC DNA]</scope>
    <source>
        <strain evidence="2 3">SRT547</strain>
    </source>
</reference>
<gene>
    <name evidence="2" type="ORF">UABAM_01541</name>
</gene>
<organism evidence="2 3">
    <name type="scientific">Uabimicrobium amorphum</name>
    <dbReference type="NCBI Taxonomy" id="2596890"/>
    <lineage>
        <taxon>Bacteria</taxon>
        <taxon>Pseudomonadati</taxon>
        <taxon>Planctomycetota</taxon>
        <taxon>Candidatus Uabimicrobiia</taxon>
        <taxon>Candidatus Uabimicrobiales</taxon>
        <taxon>Candidatus Uabimicrobiaceae</taxon>
        <taxon>Candidatus Uabimicrobium</taxon>
    </lineage>
</organism>
<name>A0A5S9ILE2_UABAM</name>
<evidence type="ECO:0000313" key="2">
    <source>
        <dbReference type="EMBL" id="BBM83190.1"/>
    </source>
</evidence>
<keyword evidence="3" id="KW-1185">Reference proteome</keyword>
<dbReference type="OrthoDB" id="3267840at2"/>
<dbReference type="AlphaFoldDB" id="A0A5S9ILE2"/>
<sequence>MDCRQAKNKWLHYLNGEITKEDQHEVLNHISLCQHCRETLELAEWIFALRKRTTELSPNKKQKTHFTMGYRRQFLLAAMIVVTCFILLFDNSKEESSVKVLSIESSTTYISENEHRMTYYHYHLGEHNE</sequence>
<dbReference type="EMBL" id="AP019860">
    <property type="protein sequence ID" value="BBM83190.1"/>
    <property type="molecule type" value="Genomic_DNA"/>
</dbReference>
<keyword evidence="1" id="KW-1133">Transmembrane helix</keyword>